<evidence type="ECO:0000256" key="15">
    <source>
        <dbReference type="ARBA" id="ARBA00048238"/>
    </source>
</evidence>
<evidence type="ECO:0000256" key="17">
    <source>
        <dbReference type="HAMAP-Rule" id="MF_01965"/>
    </source>
</evidence>
<evidence type="ECO:0000256" key="2">
    <source>
        <dbReference type="ARBA" id="ARBA00000909"/>
    </source>
</evidence>
<comment type="similarity">
    <text evidence="18">Belongs to the NnrE/AIBP family.</text>
</comment>
<dbReference type="GO" id="GO:0110051">
    <property type="term" value="P:metabolite repair"/>
    <property type="evidence" value="ECO:0007669"/>
    <property type="project" value="TreeGrafter"/>
</dbReference>
<dbReference type="SUPFAM" id="SSF53613">
    <property type="entry name" value="Ribokinase-like"/>
    <property type="match status" value="1"/>
</dbReference>
<dbReference type="NCBIfam" id="TIGR00197">
    <property type="entry name" value="yjeF_nterm"/>
    <property type="match status" value="1"/>
</dbReference>
<feature type="binding site" evidence="18">
    <location>
        <begin position="56"/>
        <end position="60"/>
    </location>
    <ligand>
        <name>(6S)-NADPHX</name>
        <dbReference type="ChEBI" id="CHEBI:64076"/>
    </ligand>
</feature>
<dbReference type="OrthoDB" id="15148at2157"/>
<feature type="binding site" evidence="18">
    <location>
        <begin position="131"/>
        <end position="137"/>
    </location>
    <ligand>
        <name>(6S)-NADPHX</name>
        <dbReference type="ChEBI" id="CHEBI:64076"/>
    </ligand>
</feature>
<dbReference type="EMBL" id="AM114193">
    <property type="protein sequence ID" value="CAJ37451.1"/>
    <property type="molecule type" value="Genomic_DNA"/>
</dbReference>
<comment type="cofactor">
    <cofactor evidence="17">
        <name>Mg(2+)</name>
        <dbReference type="ChEBI" id="CHEBI:18420"/>
    </cofactor>
</comment>
<dbReference type="InterPro" id="IPR030677">
    <property type="entry name" value="Nnr"/>
</dbReference>
<comment type="subunit">
    <text evidence="17">Homotetramer.</text>
</comment>
<dbReference type="PROSITE" id="PS51383">
    <property type="entry name" value="YJEF_C_3"/>
    <property type="match status" value="1"/>
</dbReference>
<dbReference type="GO" id="GO:0005524">
    <property type="term" value="F:ATP binding"/>
    <property type="evidence" value="ECO:0007669"/>
    <property type="project" value="UniProtKB-UniRule"/>
</dbReference>
<keyword evidence="12 17" id="KW-0456">Lyase</keyword>
<dbReference type="Gene3D" id="3.40.1190.20">
    <property type="match status" value="1"/>
</dbReference>
<dbReference type="PANTHER" id="PTHR12592:SF0">
    <property type="entry name" value="ATP-DEPENDENT (S)-NAD(P)H-HYDRATE DEHYDRATASE"/>
    <property type="match status" value="1"/>
</dbReference>
<comment type="function">
    <text evidence="18">Catalyzes the epimerization of the S- and R-forms of NAD(P)HX, a damaged form of NAD(P)H that is a result of enzymatic or heat-dependent hydration. This is a prerequisite for the S-specific NAD(P)H-hydrate dehydratase to allow the repair of both epimers of NAD(P)HX.</text>
</comment>
<feature type="domain" description="YjeF C-terminal" evidence="20">
    <location>
        <begin position="211"/>
        <end position="475"/>
    </location>
</feature>
<dbReference type="InterPro" id="IPR029056">
    <property type="entry name" value="Ribokinase-like"/>
</dbReference>
<protein>
    <recommendedName>
        <fullName evidence="19">Bifunctional NAD(P)H-hydrate repair enzyme</fullName>
    </recommendedName>
    <alternativeName>
        <fullName evidence="19">Nicotinamide nucleotide repair protein</fullName>
    </alternativeName>
    <domain>
        <recommendedName>
            <fullName evidence="19">ADP-dependent (S)-NAD(P)H-hydrate dehydratase</fullName>
            <ecNumber evidence="19">4.2.1.136</ecNumber>
        </recommendedName>
        <alternativeName>
            <fullName evidence="19">ADP-dependent NAD(P)HX dehydratase</fullName>
        </alternativeName>
    </domain>
    <domain>
        <recommendedName>
            <fullName evidence="19">NAD(P)H-hydrate epimerase</fullName>
            <ecNumber evidence="19">5.1.99.6</ecNumber>
        </recommendedName>
    </domain>
</protein>
<dbReference type="InterPro" id="IPR000631">
    <property type="entry name" value="CARKD"/>
</dbReference>
<feature type="binding site" evidence="17">
    <location>
        <position position="417"/>
    </location>
    <ligand>
        <name>AMP</name>
        <dbReference type="ChEBI" id="CHEBI:456215"/>
    </ligand>
</feature>
<keyword evidence="9 18" id="KW-0630">Potassium</keyword>
<dbReference type="KEGG" id="rci:RCIX2357"/>
<comment type="similarity">
    <text evidence="3 19">In the N-terminal section; belongs to the NnrE/AIBP family.</text>
</comment>
<dbReference type="GO" id="GO:0046872">
    <property type="term" value="F:metal ion binding"/>
    <property type="evidence" value="ECO:0007669"/>
    <property type="project" value="UniProtKB-UniRule"/>
</dbReference>
<name>Q0W2E2_METAR</name>
<dbReference type="PANTHER" id="PTHR12592">
    <property type="entry name" value="ATP-DEPENDENT (S)-NAD(P)H-HYDRATE DEHYDRATASE FAMILY MEMBER"/>
    <property type="match status" value="1"/>
</dbReference>
<organism evidence="22 23">
    <name type="scientific">Methanocella arvoryzae (strain DSM 22066 / NBRC 105507 / MRE50)</name>
    <dbReference type="NCBI Taxonomy" id="351160"/>
    <lineage>
        <taxon>Archaea</taxon>
        <taxon>Methanobacteriati</taxon>
        <taxon>Methanobacteriota</taxon>
        <taxon>Stenosarchaea group</taxon>
        <taxon>Methanomicrobia</taxon>
        <taxon>Methanocellales</taxon>
        <taxon>Methanocellaceae</taxon>
        <taxon>Methanocella</taxon>
    </lineage>
</organism>
<evidence type="ECO:0000256" key="12">
    <source>
        <dbReference type="ARBA" id="ARBA00023239"/>
    </source>
</evidence>
<evidence type="ECO:0000256" key="10">
    <source>
        <dbReference type="ARBA" id="ARBA00023027"/>
    </source>
</evidence>
<dbReference type="NCBIfam" id="TIGR00196">
    <property type="entry name" value="yjeF_cterm"/>
    <property type="match status" value="1"/>
</dbReference>
<evidence type="ECO:0000259" key="21">
    <source>
        <dbReference type="PROSITE" id="PS51385"/>
    </source>
</evidence>
<keyword evidence="23" id="KW-1185">Reference proteome</keyword>
<evidence type="ECO:0000256" key="9">
    <source>
        <dbReference type="ARBA" id="ARBA00022958"/>
    </source>
</evidence>
<dbReference type="HAMAP" id="MF_01965">
    <property type="entry name" value="NADHX_dehydratase"/>
    <property type="match status" value="1"/>
</dbReference>
<keyword evidence="7 17" id="KW-0067">ATP-binding</keyword>
<dbReference type="EC" id="5.1.99.6" evidence="19"/>
<feature type="domain" description="YjeF N-terminal" evidence="21">
    <location>
        <begin position="10"/>
        <end position="209"/>
    </location>
</feature>
<evidence type="ECO:0000256" key="14">
    <source>
        <dbReference type="ARBA" id="ARBA00025153"/>
    </source>
</evidence>
<dbReference type="STRING" id="351160.RCIX2357"/>
<evidence type="ECO:0000256" key="16">
    <source>
        <dbReference type="ARBA" id="ARBA00049209"/>
    </source>
</evidence>
<dbReference type="AlphaFoldDB" id="Q0W2E2"/>
<comment type="catalytic activity">
    <reaction evidence="16 17 19">
        <text>(6S)-NADPHX + ADP = AMP + phosphate + NADPH + H(+)</text>
        <dbReference type="Rhea" id="RHEA:32235"/>
        <dbReference type="ChEBI" id="CHEBI:15378"/>
        <dbReference type="ChEBI" id="CHEBI:43474"/>
        <dbReference type="ChEBI" id="CHEBI:57783"/>
        <dbReference type="ChEBI" id="CHEBI:64076"/>
        <dbReference type="ChEBI" id="CHEBI:456215"/>
        <dbReference type="ChEBI" id="CHEBI:456216"/>
        <dbReference type="EC" id="4.2.1.136"/>
    </reaction>
</comment>
<evidence type="ECO:0000256" key="1">
    <source>
        <dbReference type="ARBA" id="ARBA00000013"/>
    </source>
</evidence>
<comment type="similarity">
    <text evidence="17">Belongs to the NnrD/CARKD family.</text>
</comment>
<dbReference type="PROSITE" id="PS51385">
    <property type="entry name" value="YJEF_N"/>
    <property type="match status" value="1"/>
</dbReference>
<dbReference type="InterPro" id="IPR004443">
    <property type="entry name" value="YjeF_N_dom"/>
</dbReference>
<comment type="catalytic activity">
    <reaction evidence="1 18 19">
        <text>(6R)-NADHX = (6S)-NADHX</text>
        <dbReference type="Rhea" id="RHEA:32215"/>
        <dbReference type="ChEBI" id="CHEBI:64074"/>
        <dbReference type="ChEBI" id="CHEBI:64075"/>
        <dbReference type="EC" id="5.1.99.6"/>
    </reaction>
</comment>
<gene>
    <name evidence="18" type="primary">nnrE</name>
    <name evidence="17" type="synonym">nnrD</name>
    <name evidence="22" type="ORF">RCIX2357</name>
</gene>
<keyword evidence="8 17" id="KW-0521">NADP</keyword>
<evidence type="ECO:0000256" key="7">
    <source>
        <dbReference type="ARBA" id="ARBA00022840"/>
    </source>
</evidence>
<feature type="binding site" evidence="17">
    <location>
        <position position="418"/>
    </location>
    <ligand>
        <name>(6S)-NADPHX</name>
        <dbReference type="ChEBI" id="CHEBI:64076"/>
    </ligand>
</feature>
<accession>Q0W2E2</accession>
<comment type="similarity">
    <text evidence="4 19">In the C-terminal section; belongs to the NnrD/CARKD family.</text>
</comment>
<keyword evidence="11 18" id="KW-0413">Isomerase</keyword>
<evidence type="ECO:0000313" key="22">
    <source>
        <dbReference type="EMBL" id="CAJ37451.1"/>
    </source>
</evidence>
<comment type="function">
    <text evidence="14 19">Bifunctional enzyme that catalyzes the epimerization of the S- and R-forms of NAD(P)HX and the dehydration of the S-form of NAD(P)HX at the expense of ADP, which is converted to AMP. This allows the repair of both epimers of NAD(P)HX, a damaged form of NAD(P)H that is a result of enzymatic or heat-dependent hydration.</text>
</comment>
<dbReference type="GO" id="GO:0046496">
    <property type="term" value="P:nicotinamide nucleotide metabolic process"/>
    <property type="evidence" value="ECO:0007669"/>
    <property type="project" value="UniProtKB-UniRule"/>
</dbReference>
<dbReference type="SUPFAM" id="SSF64153">
    <property type="entry name" value="YjeF N-terminal domain-like"/>
    <property type="match status" value="1"/>
</dbReference>
<feature type="binding site" evidence="17">
    <location>
        <position position="245"/>
    </location>
    <ligand>
        <name>(6S)-NADPHX</name>
        <dbReference type="ChEBI" id="CHEBI:64076"/>
    </ligand>
</feature>
<evidence type="ECO:0000256" key="3">
    <source>
        <dbReference type="ARBA" id="ARBA00006001"/>
    </source>
</evidence>
<keyword evidence="5 18" id="KW-0479">Metal-binding</keyword>
<sequence>MVEYVTAEEMRALEANADYYGVSYGTLMENAGRKVAEVLRALYGCKRVLVVCGKGNNGGDGFVAARYLAMSGCHVSVILLGRASDVKKGPAVENLFKLRMAKVDVMEIEAPEMLTRESFEACEIIIDAILGTGSYGVARGLAARAINLINNSPAIKVSVDTPSGFDARTGQCPLCVKPDLVVTFHAMKKGLERYNTEVVDIGIPEKAMTHAGPGDLLLIKSRGDFEHKGQSGRVLVIGGGPYIGAPALTAMAALRTGADIVTVASPRRAADIIASYSPNLITYPLSDRNKITGADVDLLTEQISRHDVIVMGMGAGHDPETLRALGEIMKLCDRVVLDADALQPEMPLKGIVTPHRGEFRRISGIDVAGDGQEEAREFSRSKNLVTLLKGRTDVITDGQRVKLNSTGSPGMTVGGTGDVLAGITGALYSVNPAFEAATAAAFISGAAGEMAFREKGYGLLATDVVHCIPYVMKEFRQQQG</sequence>
<feature type="binding site" evidence="17">
    <location>
        <position position="355"/>
    </location>
    <ligand>
        <name>(6S)-NADPHX</name>
        <dbReference type="ChEBI" id="CHEBI:64076"/>
    </ligand>
</feature>
<dbReference type="PATRIC" id="fig|351160.9.peg.830"/>
<dbReference type="EC" id="4.2.1.136" evidence="19"/>
<dbReference type="HAMAP" id="MF_01966">
    <property type="entry name" value="NADHX_epimerase"/>
    <property type="match status" value="1"/>
</dbReference>
<comment type="cofactor">
    <cofactor evidence="18 19">
        <name>K(+)</name>
        <dbReference type="ChEBI" id="CHEBI:29103"/>
    </cofactor>
    <text evidence="18 19">Binds 1 potassium ion per subunit.</text>
</comment>
<dbReference type="CDD" id="cd01171">
    <property type="entry name" value="YXKO-related"/>
    <property type="match status" value="1"/>
</dbReference>
<dbReference type="GeneID" id="5144698"/>
<dbReference type="Pfam" id="PF01256">
    <property type="entry name" value="Carb_kinase"/>
    <property type="match status" value="1"/>
</dbReference>
<feature type="binding site" evidence="18">
    <location>
        <position position="160"/>
    </location>
    <ligand>
        <name>(6S)-NADPHX</name>
        <dbReference type="ChEBI" id="CHEBI:64076"/>
    </ligand>
</feature>
<dbReference type="InterPro" id="IPR036652">
    <property type="entry name" value="YjeF_N_dom_sf"/>
</dbReference>
<reference evidence="22 23" key="1">
    <citation type="journal article" date="2006" name="Science">
        <title>Genome of rice cluster I archaea -- the key methane producers in the rice rhizosphere.</title>
        <authorList>
            <person name="Erkel C."/>
            <person name="Kube M."/>
            <person name="Reinhardt R."/>
            <person name="Liesack W."/>
        </authorList>
    </citation>
    <scope>NUCLEOTIDE SEQUENCE [LARGE SCALE GENOMIC DNA]</scope>
    <source>
        <strain evidence="23">DSM 22066 / NBRC 105507 / MRE50</strain>
    </source>
</reference>
<evidence type="ECO:0000256" key="8">
    <source>
        <dbReference type="ARBA" id="ARBA00022857"/>
    </source>
</evidence>
<evidence type="ECO:0000256" key="18">
    <source>
        <dbReference type="HAMAP-Rule" id="MF_01966"/>
    </source>
</evidence>
<evidence type="ECO:0000256" key="6">
    <source>
        <dbReference type="ARBA" id="ARBA00022741"/>
    </source>
</evidence>
<comment type="function">
    <text evidence="17">Catalyzes the dehydration of the S-form of NAD(P)HX at the expense of ADP, which is converted to AMP. Together with NAD(P)HX epimerase, which catalyzes the epimerization of the S- and R-forms, the enzyme allows the repair of both epimers of NAD(P)HX, a damaged form of NAD(P)H that is a result of enzymatic or heat-dependent hydration.</text>
</comment>
<dbReference type="eggNOG" id="arCOG00018">
    <property type="taxonomic scope" value="Archaea"/>
</dbReference>
<evidence type="ECO:0000256" key="19">
    <source>
        <dbReference type="PIRNR" id="PIRNR017184"/>
    </source>
</evidence>
<feature type="binding site" evidence="18">
    <location>
        <position position="163"/>
    </location>
    <ligand>
        <name>K(+)</name>
        <dbReference type="ChEBI" id="CHEBI:29103"/>
    </ligand>
</feature>
<keyword evidence="13" id="KW-0511">Multifunctional enzyme</keyword>
<comment type="caution">
    <text evidence="17">Lacks conserved residue(s) required for the propagation of feature annotation.</text>
</comment>
<dbReference type="Pfam" id="PF03853">
    <property type="entry name" value="YjeF_N"/>
    <property type="match status" value="1"/>
</dbReference>
<dbReference type="GO" id="GO:0052855">
    <property type="term" value="F:ADP-dependent NAD(P)H-hydrate dehydratase activity"/>
    <property type="evidence" value="ECO:0007669"/>
    <property type="project" value="UniProtKB-UniRule"/>
</dbReference>
<comment type="catalytic activity">
    <reaction evidence="15 17 19">
        <text>(6S)-NADHX + ADP = AMP + phosphate + NADH + H(+)</text>
        <dbReference type="Rhea" id="RHEA:32223"/>
        <dbReference type="ChEBI" id="CHEBI:15378"/>
        <dbReference type="ChEBI" id="CHEBI:43474"/>
        <dbReference type="ChEBI" id="CHEBI:57945"/>
        <dbReference type="ChEBI" id="CHEBI:64074"/>
        <dbReference type="ChEBI" id="CHEBI:456215"/>
        <dbReference type="ChEBI" id="CHEBI:456216"/>
        <dbReference type="EC" id="4.2.1.136"/>
    </reaction>
</comment>
<dbReference type="PIRSF" id="PIRSF017184">
    <property type="entry name" value="Nnr"/>
    <property type="match status" value="1"/>
</dbReference>
<dbReference type="RefSeq" id="WP_012035130.1">
    <property type="nucleotide sequence ID" value="NC_009464.1"/>
</dbReference>
<evidence type="ECO:0000256" key="4">
    <source>
        <dbReference type="ARBA" id="ARBA00009524"/>
    </source>
</evidence>
<evidence type="ECO:0000256" key="5">
    <source>
        <dbReference type="ARBA" id="ARBA00022723"/>
    </source>
</evidence>
<evidence type="ECO:0000256" key="13">
    <source>
        <dbReference type="ARBA" id="ARBA00023268"/>
    </source>
</evidence>
<keyword evidence="6 17" id="KW-0547">Nucleotide-binding</keyword>
<dbReference type="GO" id="GO:0052856">
    <property type="term" value="F:NAD(P)HX epimerase activity"/>
    <property type="evidence" value="ECO:0007669"/>
    <property type="project" value="UniProtKB-UniRule"/>
</dbReference>
<evidence type="ECO:0000313" key="23">
    <source>
        <dbReference type="Proteomes" id="UP000000663"/>
    </source>
</evidence>
<feature type="binding site" evidence="18">
    <location>
        <position position="127"/>
    </location>
    <ligand>
        <name>K(+)</name>
        <dbReference type="ChEBI" id="CHEBI:29103"/>
    </ligand>
</feature>
<comment type="catalytic activity">
    <reaction evidence="2 18 19">
        <text>(6R)-NADPHX = (6S)-NADPHX</text>
        <dbReference type="Rhea" id="RHEA:32227"/>
        <dbReference type="ChEBI" id="CHEBI:64076"/>
        <dbReference type="ChEBI" id="CHEBI:64077"/>
        <dbReference type="EC" id="5.1.99.6"/>
    </reaction>
</comment>
<keyword evidence="10 17" id="KW-0520">NAD</keyword>
<proteinExistence type="inferred from homology"/>
<feature type="binding site" evidence="17">
    <location>
        <position position="314"/>
    </location>
    <ligand>
        <name>(6S)-NADPHX</name>
        <dbReference type="ChEBI" id="CHEBI:64076"/>
    </ligand>
</feature>
<dbReference type="Gene3D" id="3.40.50.10260">
    <property type="entry name" value="YjeF N-terminal domain"/>
    <property type="match status" value="1"/>
</dbReference>
<evidence type="ECO:0000259" key="20">
    <source>
        <dbReference type="PROSITE" id="PS51383"/>
    </source>
</evidence>
<feature type="binding site" evidence="18">
    <location>
        <position position="57"/>
    </location>
    <ligand>
        <name>K(+)</name>
        <dbReference type="ChEBI" id="CHEBI:29103"/>
    </ligand>
</feature>
<dbReference type="Proteomes" id="UP000000663">
    <property type="component" value="Chromosome"/>
</dbReference>
<evidence type="ECO:0000256" key="11">
    <source>
        <dbReference type="ARBA" id="ARBA00023235"/>
    </source>
</evidence>